<keyword evidence="2" id="KW-1185">Reference proteome</keyword>
<gene>
    <name evidence="1" type="ORF">SD71_10660</name>
</gene>
<accession>A0ABR5A468</accession>
<name>A0ABR5A468_9BACL</name>
<dbReference type="EMBL" id="JXAL01000016">
    <property type="protein sequence ID" value="KIL35848.1"/>
    <property type="molecule type" value="Genomic_DNA"/>
</dbReference>
<comment type="caution">
    <text evidence="1">The sequence shown here is derived from an EMBL/GenBank/DDBJ whole genome shotgun (WGS) entry which is preliminary data.</text>
</comment>
<evidence type="ECO:0000313" key="2">
    <source>
        <dbReference type="Proteomes" id="UP000054526"/>
    </source>
</evidence>
<sequence>MNESTETFLSKNFPILVNQSYGMGDITEDMRNTLLNLEPSDLGELDDAYAQLFTPFKTSSIIKSSREWKRQRLS</sequence>
<proteinExistence type="predicted"/>
<evidence type="ECO:0000313" key="1">
    <source>
        <dbReference type="EMBL" id="KIL35848.1"/>
    </source>
</evidence>
<reference evidence="1 2" key="1">
    <citation type="submission" date="2014-12" db="EMBL/GenBank/DDBJ databases">
        <title>Draft genome sequence of Cohnella kolymensis strain B-2846.</title>
        <authorList>
            <person name="Karlyshev A.V."/>
            <person name="Kudryashova E.B."/>
        </authorList>
    </citation>
    <scope>NUCLEOTIDE SEQUENCE [LARGE SCALE GENOMIC DNA]</scope>
    <source>
        <strain evidence="1 2">VKM B-2846</strain>
    </source>
</reference>
<organism evidence="1 2">
    <name type="scientific">Cohnella kolymensis</name>
    <dbReference type="NCBI Taxonomy" id="1590652"/>
    <lineage>
        <taxon>Bacteria</taxon>
        <taxon>Bacillati</taxon>
        <taxon>Bacillota</taxon>
        <taxon>Bacilli</taxon>
        <taxon>Bacillales</taxon>
        <taxon>Paenibacillaceae</taxon>
        <taxon>Cohnella</taxon>
    </lineage>
</organism>
<dbReference type="Proteomes" id="UP000054526">
    <property type="component" value="Unassembled WGS sequence"/>
</dbReference>
<protein>
    <submittedName>
        <fullName evidence="1">Uncharacterized protein</fullName>
    </submittedName>
</protein>